<dbReference type="Proteomes" id="UP000320244">
    <property type="component" value="Unassembled WGS sequence"/>
</dbReference>
<dbReference type="Gene3D" id="1.20.120.520">
    <property type="entry name" value="nmb1532 protein domain like"/>
    <property type="match status" value="1"/>
</dbReference>
<dbReference type="PANTHER" id="PTHR35585:SF1">
    <property type="entry name" value="HHE DOMAIN PROTEIN (AFU_ORTHOLOGUE AFUA_4G00730)"/>
    <property type="match status" value="1"/>
</dbReference>
<dbReference type="PANTHER" id="PTHR35585">
    <property type="entry name" value="HHE DOMAIN PROTEIN (AFU_ORTHOLOGUE AFUA_4G00730)"/>
    <property type="match status" value="1"/>
</dbReference>
<reference evidence="3 4" key="2">
    <citation type="submission" date="2019-08" db="EMBL/GenBank/DDBJ databases">
        <title>Jejuicoccus antrihumi gen. nov., sp. nov., a new member of the family Dermacoccaceae isolated from a cave.</title>
        <authorList>
            <person name="Schumann P."/>
            <person name="Kim I.S."/>
        </authorList>
    </citation>
    <scope>NUCLEOTIDE SEQUENCE [LARGE SCALE GENOMIC DNA]</scope>
    <source>
        <strain evidence="3 4">C5-26</strain>
    </source>
</reference>
<sequence>MDITEVILHQHAEQRRMFAMLDEVDRLDTATLQPLWRRLEILLETHAAAEEKFLYPLLPKVGAGHADADAADEEVQDAVKDHNEIRAAIGKVGRHQVGSTAWWDAVTETRVANSDHMAEEERQDLADFRRHTDLQTRHEIAVEFVRFESEKAAEGVPPTDKDPDEYVEERTWTGAKAKGSPHRGPHDVGGFQRTYLGP</sequence>
<dbReference type="EMBL" id="VCQV01000006">
    <property type="protein sequence ID" value="TWP37437.1"/>
    <property type="molecule type" value="Genomic_DNA"/>
</dbReference>
<dbReference type="InterPro" id="IPR012312">
    <property type="entry name" value="Hemerythrin-like"/>
</dbReference>
<comment type="caution">
    <text evidence="3">The sequence shown here is derived from an EMBL/GenBank/DDBJ whole genome shotgun (WGS) entry which is preliminary data.</text>
</comment>
<evidence type="ECO:0000256" key="1">
    <source>
        <dbReference type="SAM" id="MobiDB-lite"/>
    </source>
</evidence>
<dbReference type="Pfam" id="PF01814">
    <property type="entry name" value="Hemerythrin"/>
    <property type="match status" value="1"/>
</dbReference>
<keyword evidence="4" id="KW-1185">Reference proteome</keyword>
<evidence type="ECO:0000313" key="3">
    <source>
        <dbReference type="EMBL" id="TWP37437.1"/>
    </source>
</evidence>
<organism evidence="3 4">
    <name type="scientific">Leekyejoonella antrihumi</name>
    <dbReference type="NCBI Taxonomy" id="1660198"/>
    <lineage>
        <taxon>Bacteria</taxon>
        <taxon>Bacillati</taxon>
        <taxon>Actinomycetota</taxon>
        <taxon>Actinomycetes</taxon>
        <taxon>Micrococcales</taxon>
        <taxon>Dermacoccaceae</taxon>
        <taxon>Leekyejoonella</taxon>
    </lineage>
</organism>
<reference evidence="3 4" key="1">
    <citation type="submission" date="2019-05" db="EMBL/GenBank/DDBJ databases">
        <authorList>
            <person name="Lee S.D."/>
        </authorList>
    </citation>
    <scope>NUCLEOTIDE SEQUENCE [LARGE SCALE GENOMIC DNA]</scope>
    <source>
        <strain evidence="3 4">C5-26</strain>
    </source>
</reference>
<gene>
    <name evidence="3" type="ORF">FGL98_06745</name>
</gene>
<dbReference type="AlphaFoldDB" id="A0A563E4I4"/>
<name>A0A563E4I4_9MICO</name>
<dbReference type="RefSeq" id="WP_146315959.1">
    <property type="nucleotide sequence ID" value="NZ_VCQV01000006.1"/>
</dbReference>
<evidence type="ECO:0000259" key="2">
    <source>
        <dbReference type="Pfam" id="PF01814"/>
    </source>
</evidence>
<dbReference type="OrthoDB" id="5523420at2"/>
<evidence type="ECO:0000313" key="4">
    <source>
        <dbReference type="Proteomes" id="UP000320244"/>
    </source>
</evidence>
<protein>
    <submittedName>
        <fullName evidence="3">Hemerythrin domain-containing protein</fullName>
    </submittedName>
</protein>
<feature type="domain" description="Hemerythrin-like" evidence="2">
    <location>
        <begin position="3"/>
        <end position="123"/>
    </location>
</feature>
<feature type="region of interest" description="Disordered" evidence="1">
    <location>
        <begin position="151"/>
        <end position="198"/>
    </location>
</feature>
<accession>A0A563E4I4</accession>
<proteinExistence type="predicted"/>